<dbReference type="AlphaFoldDB" id="A0AAD7VZD0"/>
<evidence type="ECO:0000313" key="2">
    <source>
        <dbReference type="Proteomes" id="UP001221898"/>
    </source>
</evidence>
<evidence type="ECO:0000313" key="1">
    <source>
        <dbReference type="EMBL" id="KAJ8362299.1"/>
    </source>
</evidence>
<reference evidence="1" key="1">
    <citation type="journal article" date="2023" name="Science">
        <title>Genome structures resolve the early diversification of teleost fishes.</title>
        <authorList>
            <person name="Parey E."/>
            <person name="Louis A."/>
            <person name="Montfort J."/>
            <person name="Bouchez O."/>
            <person name="Roques C."/>
            <person name="Iampietro C."/>
            <person name="Lluch J."/>
            <person name="Castinel A."/>
            <person name="Donnadieu C."/>
            <person name="Desvignes T."/>
            <person name="Floi Bucao C."/>
            <person name="Jouanno E."/>
            <person name="Wen M."/>
            <person name="Mejri S."/>
            <person name="Dirks R."/>
            <person name="Jansen H."/>
            <person name="Henkel C."/>
            <person name="Chen W.J."/>
            <person name="Zahm M."/>
            <person name="Cabau C."/>
            <person name="Klopp C."/>
            <person name="Thompson A.W."/>
            <person name="Robinson-Rechavi M."/>
            <person name="Braasch I."/>
            <person name="Lecointre G."/>
            <person name="Bobe J."/>
            <person name="Postlethwait J.H."/>
            <person name="Berthelot C."/>
            <person name="Roest Crollius H."/>
            <person name="Guiguen Y."/>
        </authorList>
    </citation>
    <scope>NUCLEOTIDE SEQUENCE</scope>
    <source>
        <strain evidence="1">NC1722</strain>
    </source>
</reference>
<name>A0AAD7VZD0_9TELE</name>
<organism evidence="1 2">
    <name type="scientific">Aldrovandia affinis</name>
    <dbReference type="NCBI Taxonomy" id="143900"/>
    <lineage>
        <taxon>Eukaryota</taxon>
        <taxon>Metazoa</taxon>
        <taxon>Chordata</taxon>
        <taxon>Craniata</taxon>
        <taxon>Vertebrata</taxon>
        <taxon>Euteleostomi</taxon>
        <taxon>Actinopterygii</taxon>
        <taxon>Neopterygii</taxon>
        <taxon>Teleostei</taxon>
        <taxon>Notacanthiformes</taxon>
        <taxon>Halosauridae</taxon>
        <taxon>Aldrovandia</taxon>
    </lineage>
</organism>
<dbReference type="Proteomes" id="UP001221898">
    <property type="component" value="Unassembled WGS sequence"/>
</dbReference>
<keyword evidence="2" id="KW-1185">Reference proteome</keyword>
<dbReference type="EMBL" id="JAINUG010000704">
    <property type="protein sequence ID" value="KAJ8362299.1"/>
    <property type="molecule type" value="Genomic_DNA"/>
</dbReference>
<accession>A0AAD7VZD0</accession>
<gene>
    <name evidence="1" type="ORF">AAFF_G00384660</name>
</gene>
<protein>
    <submittedName>
        <fullName evidence="1">Uncharacterized protein</fullName>
    </submittedName>
</protein>
<comment type="caution">
    <text evidence="1">The sequence shown here is derived from an EMBL/GenBank/DDBJ whole genome shotgun (WGS) entry which is preliminary data.</text>
</comment>
<proteinExistence type="predicted"/>
<sequence length="70" mass="8301">MEPNTWVFRFLNNQCYFRMTCQMGTNLTSFQRAPHRRDENITVSMLNMDCLRESKRQIHDFSPVSLSGLV</sequence>